<comment type="similarity">
    <text evidence="3">Belongs to the P-Pant transferase superfamily. EntD family.</text>
</comment>
<evidence type="ECO:0000256" key="9">
    <source>
        <dbReference type="ARBA" id="ARBA00031996"/>
    </source>
</evidence>
<keyword evidence="13" id="KW-0460">Magnesium</keyword>
<organism evidence="16 17">
    <name type="scientific">Rhodalgimonas zhirmunskyi</name>
    <dbReference type="NCBI Taxonomy" id="2964767"/>
    <lineage>
        <taxon>Bacteria</taxon>
        <taxon>Pseudomonadati</taxon>
        <taxon>Pseudomonadota</taxon>
        <taxon>Alphaproteobacteria</taxon>
        <taxon>Rhodobacterales</taxon>
        <taxon>Roseobacteraceae</taxon>
        <taxon>Rhodalgimonas</taxon>
    </lineage>
</organism>
<evidence type="ECO:0000256" key="6">
    <source>
        <dbReference type="ARBA" id="ARBA00022679"/>
    </source>
</evidence>
<evidence type="ECO:0000256" key="2">
    <source>
        <dbReference type="ARBA" id="ARBA00004993"/>
    </source>
</evidence>
<evidence type="ECO:0000259" key="14">
    <source>
        <dbReference type="Pfam" id="PF01648"/>
    </source>
</evidence>
<feature type="binding site" evidence="12">
    <location>
        <position position="178"/>
    </location>
    <ligand>
        <name>CoA</name>
        <dbReference type="ChEBI" id="CHEBI:57287"/>
    </ligand>
</feature>
<feature type="binding site" evidence="12">
    <location>
        <position position="54"/>
    </location>
    <ligand>
        <name>CoA</name>
        <dbReference type="ChEBI" id="CHEBI:57287"/>
    </ligand>
</feature>
<feature type="binding site" evidence="13">
    <location>
        <position position="122"/>
    </location>
    <ligand>
        <name>Mg(2+)</name>
        <dbReference type="ChEBI" id="CHEBI:18420"/>
    </ligand>
</feature>
<feature type="binding site" evidence="12">
    <location>
        <position position="168"/>
    </location>
    <ligand>
        <name>CoA</name>
        <dbReference type="ChEBI" id="CHEBI:57287"/>
    </ligand>
</feature>
<evidence type="ECO:0000256" key="7">
    <source>
        <dbReference type="ARBA" id="ARBA00023191"/>
    </source>
</evidence>
<proteinExistence type="inferred from homology"/>
<feature type="domain" description="4'-phosphopantetheinyl transferase N-terminal" evidence="15">
    <location>
        <begin position="43"/>
        <end position="108"/>
    </location>
</feature>
<comment type="subunit">
    <text evidence="4">EntB, EntD, EntE, and EntF form a multienzyme complex called enterobactin synthase.</text>
</comment>
<dbReference type="InterPro" id="IPR008278">
    <property type="entry name" value="4-PPantetheinyl_Trfase_dom"/>
</dbReference>
<dbReference type="GO" id="GO:0008897">
    <property type="term" value="F:holo-[acyl-carrier-protein] synthase activity"/>
    <property type="evidence" value="ECO:0007669"/>
    <property type="project" value="InterPro"/>
</dbReference>
<feature type="binding site" evidence="12">
    <location>
        <position position="62"/>
    </location>
    <ligand>
        <name>CoA</name>
        <dbReference type="ChEBI" id="CHEBI:57287"/>
    </ligand>
</feature>
<dbReference type="GO" id="GO:0009366">
    <property type="term" value="C:enterobactin synthetase complex"/>
    <property type="evidence" value="ECO:0007669"/>
    <property type="project" value="InterPro"/>
</dbReference>
<evidence type="ECO:0000313" key="17">
    <source>
        <dbReference type="Proteomes" id="UP001227162"/>
    </source>
</evidence>
<evidence type="ECO:0000256" key="10">
    <source>
        <dbReference type="ARBA" id="ARBA00049176"/>
    </source>
</evidence>
<dbReference type="AlphaFoldDB" id="A0AAJ1U8M2"/>
<reference evidence="16" key="1">
    <citation type="submission" date="2022-07" db="EMBL/GenBank/DDBJ databases">
        <authorList>
            <person name="Otstavnykh N."/>
            <person name="Isaeva M."/>
            <person name="Bystritskaya E."/>
        </authorList>
    </citation>
    <scope>NUCLEOTIDE SEQUENCE</scope>
    <source>
        <strain evidence="16">10Alg 79</strain>
    </source>
</reference>
<comment type="cofactor">
    <cofactor evidence="13">
        <name>Mg(2+)</name>
        <dbReference type="ChEBI" id="CHEBI:18420"/>
    </cofactor>
</comment>
<dbReference type="Proteomes" id="UP001227162">
    <property type="component" value="Unassembled WGS sequence"/>
</dbReference>
<feature type="domain" description="4'-phosphopantetheinyl transferase" evidence="14">
    <location>
        <begin position="117"/>
        <end position="204"/>
    </location>
</feature>
<dbReference type="GO" id="GO:0009239">
    <property type="term" value="P:enterobactin biosynthetic process"/>
    <property type="evidence" value="ECO:0007669"/>
    <property type="project" value="UniProtKB-KW"/>
</dbReference>
<evidence type="ECO:0000256" key="13">
    <source>
        <dbReference type="PIRSR" id="PIRSR603542-2"/>
    </source>
</evidence>
<evidence type="ECO:0000256" key="12">
    <source>
        <dbReference type="PIRSR" id="PIRSR603542-1"/>
    </source>
</evidence>
<protein>
    <recommendedName>
        <fullName evidence="5">Enterobactin synthase component D</fullName>
    </recommendedName>
    <alternativeName>
        <fullName evidence="8">4'-phosphopantetheinyl transferase EntD</fullName>
    </alternativeName>
    <alternativeName>
        <fullName evidence="9">Enterochelin synthase D</fullName>
    </alternativeName>
</protein>
<dbReference type="InterPro" id="IPR037143">
    <property type="entry name" value="4-PPantetheinyl_Trfase_dom_sf"/>
</dbReference>
<dbReference type="Pfam" id="PF17837">
    <property type="entry name" value="4PPT_N"/>
    <property type="match status" value="1"/>
</dbReference>
<dbReference type="Pfam" id="PF01648">
    <property type="entry name" value="ACPS"/>
    <property type="match status" value="1"/>
</dbReference>
<dbReference type="InterPro" id="IPR003542">
    <property type="entry name" value="Enbac_synth_compD-like"/>
</dbReference>
<evidence type="ECO:0000256" key="11">
    <source>
        <dbReference type="ARBA" id="ARBA00049191"/>
    </source>
</evidence>
<dbReference type="GO" id="GO:0005886">
    <property type="term" value="C:plasma membrane"/>
    <property type="evidence" value="ECO:0007669"/>
    <property type="project" value="TreeGrafter"/>
</dbReference>
<sequence length="236" mass="24967">MARDLTPLAALGLALSEVLPEGVTFAVEDPSQPEGKDDLFASEAAAMTRAVPVRRAEFAAGRRAAHRAMDDLGVLPAPVPMAADRAPEWPEGLVGSISHCEGAAVAVLGFSGVHAALAVDVEPDLGLPRDLHDLVCTEAERAWLSGLEPGARDRAARKLFSAKECVYKLQFAQGGKLLNFSDVEVVIDVDHGAFEARFLCDAGRYGAQEVVQGRCLAVGGFIICFMSALQDIEIVA</sequence>
<dbReference type="InterPro" id="IPR041354">
    <property type="entry name" value="4PPT_N"/>
</dbReference>
<comment type="catalytic activity">
    <reaction evidence="10">
        <text>apo-[aryl-carrier protein] + CoA = holo-[aryl-carrier protein] + adenosine 3',5'-bisphosphate + H(+)</text>
        <dbReference type="Rhea" id="RHEA:48404"/>
        <dbReference type="Rhea" id="RHEA-COMP:15903"/>
        <dbReference type="Rhea" id="RHEA-COMP:17557"/>
        <dbReference type="ChEBI" id="CHEBI:15378"/>
        <dbReference type="ChEBI" id="CHEBI:29999"/>
        <dbReference type="ChEBI" id="CHEBI:57287"/>
        <dbReference type="ChEBI" id="CHEBI:58343"/>
        <dbReference type="ChEBI" id="CHEBI:64479"/>
    </reaction>
</comment>
<evidence type="ECO:0000256" key="1">
    <source>
        <dbReference type="ARBA" id="ARBA00003937"/>
    </source>
</evidence>
<feature type="binding site" evidence="12">
    <location>
        <position position="120"/>
    </location>
    <ligand>
        <name>CoA</name>
        <dbReference type="ChEBI" id="CHEBI:57287"/>
    </ligand>
</feature>
<dbReference type="PANTHER" id="PTHR38096:SF1">
    <property type="entry name" value="ENTEROBACTIN SYNTHASE COMPONENT D"/>
    <property type="match status" value="1"/>
</dbReference>
<comment type="caution">
    <text evidence="16">The sequence shown here is derived from an EMBL/GenBank/DDBJ whole genome shotgun (WGS) entry which is preliminary data.</text>
</comment>
<feature type="binding site" evidence="12">
    <location>
        <position position="164"/>
    </location>
    <ligand>
        <name>CoA</name>
        <dbReference type="ChEBI" id="CHEBI:57287"/>
    </ligand>
</feature>
<comment type="function">
    <text evidence="1">Involved in the biosynthesis of the siderophore enterobactin (enterochelin), which is a macrocyclic trimeric lactone of N-(2,3-dihydroxybenzoyl)-serine. The serine trilactone serves as a scaffolding for the three catechol functionalities that provide hexadentate coordination for the tightly ligated iron(2+) atoms. Plays an essential role in the assembly of the enterobactin by catalyzing the transfer of the 4'-phosphopantetheine (Ppant) moiety from coenzyme A to the apo-domains of both EntB (ArCP domain) and EntF (PCP domain) to yield their holo-forms which make them competent for the activation of 2,3-dihydroxybenzoate (DHB) and L-serine, respectively.</text>
</comment>
<dbReference type="GO" id="GO:0000287">
    <property type="term" value="F:magnesium ion binding"/>
    <property type="evidence" value="ECO:0007669"/>
    <property type="project" value="InterPro"/>
</dbReference>
<keyword evidence="7" id="KW-0259">Enterobactin biosynthesis</keyword>
<evidence type="ECO:0000313" key="16">
    <source>
        <dbReference type="EMBL" id="MDQ2093163.1"/>
    </source>
</evidence>
<evidence type="ECO:0000256" key="4">
    <source>
        <dbReference type="ARBA" id="ARBA00011503"/>
    </source>
</evidence>
<evidence type="ECO:0000256" key="5">
    <source>
        <dbReference type="ARBA" id="ARBA00019087"/>
    </source>
</evidence>
<evidence type="ECO:0000256" key="8">
    <source>
        <dbReference type="ARBA" id="ARBA00029894"/>
    </source>
</evidence>
<name>A0AAJ1U8M2_9RHOB</name>
<feature type="binding site" evidence="13">
    <location>
        <position position="120"/>
    </location>
    <ligand>
        <name>Mg(2+)</name>
        <dbReference type="ChEBI" id="CHEBI:18420"/>
    </ligand>
</feature>
<dbReference type="SUPFAM" id="SSF56214">
    <property type="entry name" value="4'-phosphopantetheinyl transferase"/>
    <property type="match status" value="1"/>
</dbReference>
<feature type="binding site" evidence="12">
    <location>
        <begin position="98"/>
        <end position="99"/>
    </location>
    <ligand>
        <name>CoA</name>
        <dbReference type="ChEBI" id="CHEBI:57287"/>
    </ligand>
</feature>
<dbReference type="PRINTS" id="PR01399">
    <property type="entry name" value="ENTSNTHTASED"/>
</dbReference>
<comment type="catalytic activity">
    <reaction evidence="11">
        <text>apo-[peptidyl-carrier protein] + CoA = holo-[peptidyl-carrier protein] + adenosine 3',5'-bisphosphate + H(+)</text>
        <dbReference type="Rhea" id="RHEA:46228"/>
        <dbReference type="Rhea" id="RHEA-COMP:11479"/>
        <dbReference type="Rhea" id="RHEA-COMP:11480"/>
        <dbReference type="ChEBI" id="CHEBI:15378"/>
        <dbReference type="ChEBI" id="CHEBI:29999"/>
        <dbReference type="ChEBI" id="CHEBI:57287"/>
        <dbReference type="ChEBI" id="CHEBI:58343"/>
        <dbReference type="ChEBI" id="CHEBI:64479"/>
    </reaction>
</comment>
<dbReference type="RefSeq" id="WP_317624762.1">
    <property type="nucleotide sequence ID" value="NZ_JANFFA010000001.1"/>
</dbReference>
<comment type="pathway">
    <text evidence="2">Siderophore biosynthesis; enterobactin biosynthesis.</text>
</comment>
<gene>
    <name evidence="16" type="ORF">NOI20_03495</name>
</gene>
<dbReference type="EMBL" id="JANFFA010000001">
    <property type="protein sequence ID" value="MDQ2093163.1"/>
    <property type="molecule type" value="Genomic_DNA"/>
</dbReference>
<evidence type="ECO:0000259" key="15">
    <source>
        <dbReference type="Pfam" id="PF17837"/>
    </source>
</evidence>
<evidence type="ECO:0000256" key="3">
    <source>
        <dbReference type="ARBA" id="ARBA00008342"/>
    </source>
</evidence>
<reference evidence="16" key="2">
    <citation type="submission" date="2023-04" db="EMBL/GenBank/DDBJ databases">
        <title>'Rhodoalgimonas zhirmunskyi' gen. nov., isolated from a red alga.</title>
        <authorList>
            <person name="Nedashkovskaya O.I."/>
            <person name="Otstavnykh N.Y."/>
            <person name="Bystritskaya E.P."/>
            <person name="Balabanova L.A."/>
            <person name="Isaeva M.P."/>
        </authorList>
    </citation>
    <scope>NUCLEOTIDE SEQUENCE</scope>
    <source>
        <strain evidence="16">10Alg 79</strain>
    </source>
</reference>
<keyword evidence="17" id="KW-1185">Reference proteome</keyword>
<keyword evidence="6 16" id="KW-0808">Transferase</keyword>
<accession>A0AAJ1U8M2</accession>
<dbReference type="PANTHER" id="PTHR38096">
    <property type="entry name" value="ENTEROBACTIN SYNTHASE COMPONENT D"/>
    <property type="match status" value="1"/>
</dbReference>
<keyword evidence="13" id="KW-0479">Metal-binding</keyword>